<name>A0A4R8M2V8_9BACT</name>
<proteinExistence type="inferred from homology"/>
<dbReference type="PANTHER" id="PTHR35936:SF17">
    <property type="entry name" value="ARGININE-BINDING EXTRACELLULAR PROTEIN ARTP"/>
    <property type="match status" value="1"/>
</dbReference>
<feature type="signal peptide" evidence="5">
    <location>
        <begin position="1"/>
        <end position="20"/>
    </location>
</feature>
<comment type="subcellular location">
    <subcellularLocation>
        <location evidence="1">Cell envelope</location>
    </subcellularLocation>
</comment>
<feature type="chain" id="PRO_5020504023" evidence="5">
    <location>
        <begin position="21"/>
        <end position="247"/>
    </location>
</feature>
<dbReference type="SMART" id="SM00062">
    <property type="entry name" value="PBPb"/>
    <property type="match status" value="1"/>
</dbReference>
<evidence type="ECO:0000313" key="7">
    <source>
        <dbReference type="EMBL" id="TDY59469.1"/>
    </source>
</evidence>
<dbReference type="InterPro" id="IPR037297">
    <property type="entry name" value="ArtJ_PBP2"/>
</dbReference>
<protein>
    <submittedName>
        <fullName evidence="7">Polar amino acid transport system substrate-binding protein</fullName>
    </submittedName>
</protein>
<evidence type="ECO:0000259" key="6">
    <source>
        <dbReference type="SMART" id="SM00062"/>
    </source>
</evidence>
<evidence type="ECO:0000256" key="1">
    <source>
        <dbReference type="ARBA" id="ARBA00004196"/>
    </source>
</evidence>
<evidence type="ECO:0000256" key="2">
    <source>
        <dbReference type="ARBA" id="ARBA00010333"/>
    </source>
</evidence>
<dbReference type="CDD" id="cd00999">
    <property type="entry name" value="PBP2_ArtJ"/>
    <property type="match status" value="1"/>
</dbReference>
<dbReference type="Gene3D" id="3.40.190.10">
    <property type="entry name" value="Periplasmic binding protein-like II"/>
    <property type="match status" value="2"/>
</dbReference>
<dbReference type="SUPFAM" id="SSF53850">
    <property type="entry name" value="Periplasmic binding protein-like II"/>
    <property type="match status" value="1"/>
</dbReference>
<keyword evidence="3 5" id="KW-0732">Signal</keyword>
<accession>A0A4R8M2V8</accession>
<evidence type="ECO:0000313" key="8">
    <source>
        <dbReference type="Proteomes" id="UP000295066"/>
    </source>
</evidence>
<dbReference type="RefSeq" id="WP_133958005.1">
    <property type="nucleotide sequence ID" value="NZ_SORI01000013.1"/>
</dbReference>
<evidence type="ECO:0000256" key="4">
    <source>
        <dbReference type="RuleBase" id="RU003744"/>
    </source>
</evidence>
<dbReference type="EMBL" id="SORI01000013">
    <property type="protein sequence ID" value="TDY59469.1"/>
    <property type="molecule type" value="Genomic_DNA"/>
</dbReference>
<dbReference type="Pfam" id="PF00497">
    <property type="entry name" value="SBP_bac_3"/>
    <property type="match status" value="1"/>
</dbReference>
<evidence type="ECO:0000256" key="3">
    <source>
        <dbReference type="ARBA" id="ARBA00022729"/>
    </source>
</evidence>
<dbReference type="InterPro" id="IPR018313">
    <property type="entry name" value="SBP_3_CS"/>
</dbReference>
<gene>
    <name evidence="7" type="ORF">C8D99_11346</name>
</gene>
<feature type="domain" description="Solute-binding protein family 3/N-terminal" evidence="6">
    <location>
        <begin position="27"/>
        <end position="247"/>
    </location>
</feature>
<dbReference type="Proteomes" id="UP000295066">
    <property type="component" value="Unassembled WGS sequence"/>
</dbReference>
<dbReference type="PROSITE" id="PS01039">
    <property type="entry name" value="SBP_BACTERIAL_3"/>
    <property type="match status" value="1"/>
</dbReference>
<dbReference type="InterPro" id="IPR001638">
    <property type="entry name" value="Solute-binding_3/MltF_N"/>
</dbReference>
<dbReference type="AlphaFoldDB" id="A0A4R8M2V8"/>
<sequence length="247" mass="27091">MKKMLLALLVLALAATGGWADVMAKDVILVGTESTYPPYEFRDEKNNLKGFDIDLMEAIAAKIGKKIEWVDMPFDSLIPSLLAKKIDIVAAGMSATEERAKKVAFSENYEISISAFIVKADNESMKVLDDMKGKTVAVQLGTVQETYSQTIPGVTVKSFQKFDDCVREVILGRVDATLMDTPVAKSYVEHKDFTGKIKIAFEQEITGSGKALAMNLSETAFITAVNAALADLEKSGELGKMKEQWFK</sequence>
<dbReference type="PANTHER" id="PTHR35936">
    <property type="entry name" value="MEMBRANE-BOUND LYTIC MUREIN TRANSGLYCOSYLASE F"/>
    <property type="match status" value="1"/>
</dbReference>
<evidence type="ECO:0000256" key="5">
    <source>
        <dbReference type="SAM" id="SignalP"/>
    </source>
</evidence>
<dbReference type="GO" id="GO:0030313">
    <property type="term" value="C:cell envelope"/>
    <property type="evidence" value="ECO:0007669"/>
    <property type="project" value="UniProtKB-SubCell"/>
</dbReference>
<reference evidence="7 8" key="1">
    <citation type="submission" date="2019-03" db="EMBL/GenBank/DDBJ databases">
        <title>Genomic Encyclopedia of Type Strains, Phase IV (KMG-IV): sequencing the most valuable type-strain genomes for metagenomic binning, comparative biology and taxonomic classification.</title>
        <authorList>
            <person name="Goeker M."/>
        </authorList>
    </citation>
    <scope>NUCLEOTIDE SEQUENCE [LARGE SCALE GENOMIC DNA]</scope>
    <source>
        <strain evidence="7 8">DSM 25964</strain>
    </source>
</reference>
<dbReference type="OrthoDB" id="9774451at2"/>
<comment type="caution">
    <text evidence="7">The sequence shown here is derived from an EMBL/GenBank/DDBJ whole genome shotgun (WGS) entry which is preliminary data.</text>
</comment>
<organism evidence="7 8">
    <name type="scientific">Aminivibrio pyruvatiphilus</name>
    <dbReference type="NCBI Taxonomy" id="1005740"/>
    <lineage>
        <taxon>Bacteria</taxon>
        <taxon>Thermotogati</taxon>
        <taxon>Synergistota</taxon>
        <taxon>Synergistia</taxon>
        <taxon>Synergistales</taxon>
        <taxon>Aminobacteriaceae</taxon>
        <taxon>Aminivibrio</taxon>
    </lineage>
</organism>
<comment type="similarity">
    <text evidence="2 4">Belongs to the bacterial solute-binding protein 3 family.</text>
</comment>
<keyword evidence="8" id="KW-1185">Reference proteome</keyword>